<dbReference type="EMBL" id="MHFR01000045">
    <property type="protein sequence ID" value="OGW96932.1"/>
    <property type="molecule type" value="Genomic_DNA"/>
</dbReference>
<accession>A0A1G1KVX3</accession>
<name>A0A1G1KVX3_9BACT</name>
<keyword evidence="1" id="KW-1133">Transmembrane helix</keyword>
<evidence type="ECO:0000256" key="1">
    <source>
        <dbReference type="SAM" id="Phobius"/>
    </source>
</evidence>
<organism evidence="2 3">
    <name type="scientific">Candidatus Danuiimicrobium aquiferis</name>
    <dbReference type="NCBI Taxonomy" id="1801832"/>
    <lineage>
        <taxon>Bacteria</taxon>
        <taxon>Pseudomonadati</taxon>
        <taxon>Candidatus Omnitrophota</taxon>
        <taxon>Candidatus Danuiimicrobium</taxon>
    </lineage>
</organism>
<comment type="caution">
    <text evidence="2">The sequence shown here is derived from an EMBL/GenBank/DDBJ whole genome shotgun (WGS) entry which is preliminary data.</text>
</comment>
<reference evidence="2 3" key="1">
    <citation type="journal article" date="2016" name="Nat. Commun.">
        <title>Thousands of microbial genomes shed light on interconnected biogeochemical processes in an aquifer system.</title>
        <authorList>
            <person name="Anantharaman K."/>
            <person name="Brown C.T."/>
            <person name="Hug L.A."/>
            <person name="Sharon I."/>
            <person name="Castelle C.J."/>
            <person name="Probst A.J."/>
            <person name="Thomas B.C."/>
            <person name="Singh A."/>
            <person name="Wilkins M.J."/>
            <person name="Karaoz U."/>
            <person name="Brodie E.L."/>
            <person name="Williams K.H."/>
            <person name="Hubbard S.S."/>
            <person name="Banfield J.F."/>
        </authorList>
    </citation>
    <scope>NUCLEOTIDE SEQUENCE [LARGE SCALE GENOMIC DNA]</scope>
</reference>
<dbReference type="AlphaFoldDB" id="A0A1G1KVX3"/>
<proteinExistence type="predicted"/>
<evidence type="ECO:0000313" key="3">
    <source>
        <dbReference type="Proteomes" id="UP000178187"/>
    </source>
</evidence>
<sequence length="316" mass="36459">MEVDRFYNIHDLLKFRAFYERNFIEFKNDLKQFKSPVNQPSIDLIFPSSQKDIPSSGTTVTSGVYKMIPWTLALRKDDKAHETIYFYSPIFTTFLAWRMVIIPLLKREIVQRNGFSLIGSAFQYQNEIFIVSGYPGSGKTSILMQALERDAMFMGDNELLFKTGSPIIAISNEIELRWNTVRNTRFLKRLSPVDRVSILMNHLLSIATAQHINFNVVVNPASIGIAKDQQQNPAKIHFILLKPNTPETPVERSVFVEEFLAYESRYASLFGESLYSKEMQIQASRHFEIFLNECNPWIFPLGTSFDKILSTTQQTK</sequence>
<evidence type="ECO:0000313" key="2">
    <source>
        <dbReference type="EMBL" id="OGW96932.1"/>
    </source>
</evidence>
<feature type="transmembrane region" description="Helical" evidence="1">
    <location>
        <begin position="84"/>
        <end position="105"/>
    </location>
</feature>
<dbReference type="Proteomes" id="UP000178187">
    <property type="component" value="Unassembled WGS sequence"/>
</dbReference>
<keyword evidence="1" id="KW-0812">Transmembrane</keyword>
<gene>
    <name evidence="2" type="ORF">A3G33_02925</name>
</gene>
<keyword evidence="1" id="KW-0472">Membrane</keyword>
<protein>
    <recommendedName>
        <fullName evidence="4">HPr kinase/phosphorylase C-terminal domain-containing protein</fullName>
    </recommendedName>
</protein>
<evidence type="ECO:0008006" key="4">
    <source>
        <dbReference type="Google" id="ProtNLM"/>
    </source>
</evidence>